<organism evidence="2 3">
    <name type="scientific">Clostridium grantii DSM 8605</name>
    <dbReference type="NCBI Taxonomy" id="1121316"/>
    <lineage>
        <taxon>Bacteria</taxon>
        <taxon>Bacillati</taxon>
        <taxon>Bacillota</taxon>
        <taxon>Clostridia</taxon>
        <taxon>Eubacteriales</taxon>
        <taxon>Clostridiaceae</taxon>
        <taxon>Clostridium</taxon>
    </lineage>
</organism>
<evidence type="ECO:0000313" key="2">
    <source>
        <dbReference type="EMBL" id="SHI03598.1"/>
    </source>
</evidence>
<gene>
    <name evidence="2" type="ORF">SAMN02745207_03952</name>
</gene>
<protein>
    <submittedName>
        <fullName evidence="2">Uncharacterized protein</fullName>
    </submittedName>
</protein>
<dbReference type="Proteomes" id="UP000184447">
    <property type="component" value="Unassembled WGS sequence"/>
</dbReference>
<sequence length="65" mass="7276">MSKSTYIKAVLVVFFLLILSRISPMIDGTITPEIIVSTVVEFIFLVWGILVLGFKRKESTDDKGV</sequence>
<keyword evidence="3" id="KW-1185">Reference proteome</keyword>
<keyword evidence="1" id="KW-0812">Transmembrane</keyword>
<dbReference type="EMBL" id="FQXM01000038">
    <property type="protein sequence ID" value="SHI03598.1"/>
    <property type="molecule type" value="Genomic_DNA"/>
</dbReference>
<keyword evidence="1" id="KW-1133">Transmembrane helix</keyword>
<proteinExistence type="predicted"/>
<dbReference type="STRING" id="1121316.SAMN02745207_03952"/>
<reference evidence="2 3" key="1">
    <citation type="submission" date="2016-11" db="EMBL/GenBank/DDBJ databases">
        <authorList>
            <person name="Jaros S."/>
            <person name="Januszkiewicz K."/>
            <person name="Wedrychowicz H."/>
        </authorList>
    </citation>
    <scope>NUCLEOTIDE SEQUENCE [LARGE SCALE GENOMIC DNA]</scope>
    <source>
        <strain evidence="2 3">DSM 8605</strain>
    </source>
</reference>
<accession>A0A1M5XVP5</accession>
<evidence type="ECO:0000313" key="3">
    <source>
        <dbReference type="Proteomes" id="UP000184447"/>
    </source>
</evidence>
<dbReference type="AlphaFoldDB" id="A0A1M5XVP5"/>
<feature type="transmembrane region" description="Helical" evidence="1">
    <location>
        <begin position="34"/>
        <end position="54"/>
    </location>
</feature>
<dbReference type="RefSeq" id="WP_073340763.1">
    <property type="nucleotide sequence ID" value="NZ_FQXM01000038.1"/>
</dbReference>
<evidence type="ECO:0000256" key="1">
    <source>
        <dbReference type="SAM" id="Phobius"/>
    </source>
</evidence>
<keyword evidence="1" id="KW-0472">Membrane</keyword>
<name>A0A1M5XVP5_9CLOT</name>